<organism evidence="2 3">
    <name type="scientific">Vanrija albida</name>
    <dbReference type="NCBI Taxonomy" id="181172"/>
    <lineage>
        <taxon>Eukaryota</taxon>
        <taxon>Fungi</taxon>
        <taxon>Dikarya</taxon>
        <taxon>Basidiomycota</taxon>
        <taxon>Agaricomycotina</taxon>
        <taxon>Tremellomycetes</taxon>
        <taxon>Trichosporonales</taxon>
        <taxon>Trichosporonaceae</taxon>
        <taxon>Vanrija</taxon>
    </lineage>
</organism>
<dbReference type="GeneID" id="95983474"/>
<feature type="region of interest" description="Disordered" evidence="1">
    <location>
        <begin position="29"/>
        <end position="153"/>
    </location>
</feature>
<reference evidence="2 3" key="1">
    <citation type="submission" date="2023-08" db="EMBL/GenBank/DDBJ databases">
        <title>Annotated Genome Sequence of Vanrija albida AlHP1.</title>
        <authorList>
            <person name="Herzog R."/>
        </authorList>
    </citation>
    <scope>NUCLEOTIDE SEQUENCE [LARGE SCALE GENOMIC DNA]</scope>
    <source>
        <strain evidence="2 3">AlHP1</strain>
    </source>
</reference>
<feature type="region of interest" description="Disordered" evidence="1">
    <location>
        <begin position="1"/>
        <end position="20"/>
    </location>
</feature>
<evidence type="ECO:0000256" key="1">
    <source>
        <dbReference type="SAM" id="MobiDB-lite"/>
    </source>
</evidence>
<feature type="compositionally biased region" description="Basic and acidic residues" evidence="1">
    <location>
        <begin position="144"/>
        <end position="153"/>
    </location>
</feature>
<feature type="compositionally biased region" description="Basic residues" evidence="1">
    <location>
        <begin position="10"/>
        <end position="20"/>
    </location>
</feature>
<protein>
    <submittedName>
        <fullName evidence="2">Uncharacterized protein</fullName>
    </submittedName>
</protein>
<dbReference type="RefSeq" id="XP_069211417.1">
    <property type="nucleotide sequence ID" value="XM_069351031.1"/>
</dbReference>
<proteinExistence type="predicted"/>
<keyword evidence="3" id="KW-1185">Reference proteome</keyword>
<dbReference type="EMBL" id="JBBXJM010000002">
    <property type="protein sequence ID" value="KAL1411473.1"/>
    <property type="molecule type" value="Genomic_DNA"/>
</dbReference>
<name>A0ABR3Q9R9_9TREE</name>
<gene>
    <name evidence="2" type="ORF">Q8F55_002431</name>
</gene>
<feature type="compositionally biased region" description="Polar residues" evidence="1">
    <location>
        <begin position="100"/>
        <end position="116"/>
    </location>
</feature>
<sequence>MLEIPVIGGMHRRRRARRRAHAAAVVTAIGSLLPSSSSTSASSSTPSPTEAPAPSSRSTSTSNGNSSTTTQPREFAYATYHGAGYDGTYGSALPRGRQAGPSTSPAYAEPASSSKAPYQPDEAAPPSYDDVVPRTHADPAACARDGHDAHKSDKGIVCRRCGEQV</sequence>
<dbReference type="Proteomes" id="UP001565368">
    <property type="component" value="Unassembled WGS sequence"/>
</dbReference>
<feature type="compositionally biased region" description="Low complexity" evidence="1">
    <location>
        <begin position="34"/>
        <end position="70"/>
    </location>
</feature>
<comment type="caution">
    <text evidence="2">The sequence shown here is derived from an EMBL/GenBank/DDBJ whole genome shotgun (WGS) entry which is preliminary data.</text>
</comment>
<accession>A0ABR3Q9R9</accession>
<evidence type="ECO:0000313" key="2">
    <source>
        <dbReference type="EMBL" id="KAL1411473.1"/>
    </source>
</evidence>
<evidence type="ECO:0000313" key="3">
    <source>
        <dbReference type="Proteomes" id="UP001565368"/>
    </source>
</evidence>